<dbReference type="PANTHER" id="PTHR35787">
    <property type="entry name" value="GLYCEROL UPTAKE OPERON ANTITERMINATOR REGULATORY PROTEIN"/>
    <property type="match status" value="1"/>
</dbReference>
<dbReference type="AlphaFoldDB" id="A0A972SL31"/>
<dbReference type="InterPro" id="IPR013785">
    <property type="entry name" value="Aldolase_TIM"/>
</dbReference>
<evidence type="ECO:0000313" key="2">
    <source>
        <dbReference type="Proteomes" id="UP000655523"/>
    </source>
</evidence>
<proteinExistence type="predicted"/>
<comment type="caution">
    <text evidence="1">The sequence shown here is derived from an EMBL/GenBank/DDBJ whole genome shotgun (WGS) entry which is preliminary data.</text>
</comment>
<dbReference type="Gene3D" id="3.20.20.70">
    <property type="entry name" value="Aldolase class I"/>
    <property type="match status" value="1"/>
</dbReference>
<dbReference type="PANTHER" id="PTHR35787:SF1">
    <property type="entry name" value="GLYCEROL UPTAKE OPERON ANTITERMINATOR REGULATORY PROTEIN"/>
    <property type="match status" value="1"/>
</dbReference>
<dbReference type="GO" id="GO:0006355">
    <property type="term" value="P:regulation of DNA-templated transcription"/>
    <property type="evidence" value="ECO:0007669"/>
    <property type="project" value="InterPro"/>
</dbReference>
<reference evidence="1 2" key="1">
    <citation type="submission" date="2019-11" db="EMBL/GenBank/DDBJ databases">
        <title>Metabolism of dissolved organic matter in forest soils.</title>
        <authorList>
            <person name="Cyle K.T."/>
            <person name="Wilhelm R.C."/>
            <person name="Martinez C.E."/>
        </authorList>
    </citation>
    <scope>NUCLEOTIDE SEQUENCE [LARGE SCALE GENOMIC DNA]</scope>
    <source>
        <strain evidence="1 2">5N</strain>
    </source>
</reference>
<organism evidence="1 2">
    <name type="scientific">Paraburkholderia elongata</name>
    <dbReference type="NCBI Taxonomy" id="2675747"/>
    <lineage>
        <taxon>Bacteria</taxon>
        <taxon>Pseudomonadati</taxon>
        <taxon>Pseudomonadota</taxon>
        <taxon>Betaproteobacteria</taxon>
        <taxon>Burkholderiales</taxon>
        <taxon>Burkholderiaceae</taxon>
        <taxon>Paraburkholderia</taxon>
    </lineage>
</organism>
<dbReference type="SUPFAM" id="SSF110391">
    <property type="entry name" value="GlpP-like"/>
    <property type="match status" value="1"/>
</dbReference>
<dbReference type="GO" id="GO:0006071">
    <property type="term" value="P:glycerol metabolic process"/>
    <property type="evidence" value="ECO:0007669"/>
    <property type="project" value="InterPro"/>
</dbReference>
<evidence type="ECO:0008006" key="3">
    <source>
        <dbReference type="Google" id="ProtNLM"/>
    </source>
</evidence>
<name>A0A972SL31_9BURK</name>
<dbReference type="Proteomes" id="UP000655523">
    <property type="component" value="Unassembled WGS sequence"/>
</dbReference>
<dbReference type="Pfam" id="PF04309">
    <property type="entry name" value="G3P_antiterm"/>
    <property type="match status" value="1"/>
</dbReference>
<protein>
    <recommendedName>
        <fullName evidence="3">Glycerol-3-phosphate responsive antiterminator</fullName>
    </recommendedName>
</protein>
<gene>
    <name evidence="1" type="ORF">GNZ13_11480</name>
</gene>
<dbReference type="EMBL" id="WOEZ01000052">
    <property type="protein sequence ID" value="NPT55200.1"/>
    <property type="molecule type" value="Genomic_DNA"/>
</dbReference>
<evidence type="ECO:0000313" key="1">
    <source>
        <dbReference type="EMBL" id="NPT55200.1"/>
    </source>
</evidence>
<accession>A0A972SL31</accession>
<keyword evidence="2" id="KW-1185">Reference proteome</keyword>
<dbReference type="InterPro" id="IPR006699">
    <property type="entry name" value="GlpP"/>
</dbReference>
<sequence length="103" mass="11180">MIASASFTAGNRLRLKLFQRNSRKQVVDGPALHTKIQTLPPNLVQLMPSPMLSHLSAQDRKALPPIVASGFVCNKGDVFEALKKGAVAVSASDSELWNLDPDR</sequence>